<feature type="chain" id="PRO_5044584650" evidence="1">
    <location>
        <begin position="26"/>
        <end position="442"/>
    </location>
</feature>
<dbReference type="PROSITE" id="PS51257">
    <property type="entry name" value="PROKAR_LIPOPROTEIN"/>
    <property type="match status" value="1"/>
</dbReference>
<dbReference type="EMBL" id="CP031356">
    <property type="protein sequence ID" value="AXK46771.1"/>
    <property type="molecule type" value="Genomic_DNA"/>
</dbReference>
<dbReference type="KEGG" id="bsau:DWV08_14910"/>
<dbReference type="Gene3D" id="3.40.190.10">
    <property type="entry name" value="Periplasmic binding protein-like II"/>
    <property type="match status" value="2"/>
</dbReference>
<dbReference type="InterPro" id="IPR050490">
    <property type="entry name" value="Bact_solute-bd_prot1"/>
</dbReference>
<dbReference type="PROSITE" id="PS51318">
    <property type="entry name" value="TAT"/>
    <property type="match status" value="1"/>
</dbReference>
<dbReference type="Pfam" id="PF01547">
    <property type="entry name" value="SBP_bac_1"/>
    <property type="match status" value="1"/>
</dbReference>
<dbReference type="PANTHER" id="PTHR43649:SF14">
    <property type="entry name" value="BLR3389 PROTEIN"/>
    <property type="match status" value="1"/>
</dbReference>
<dbReference type="Proteomes" id="UP000254236">
    <property type="component" value="Chromosome"/>
</dbReference>
<feature type="signal peptide" evidence="1">
    <location>
        <begin position="1"/>
        <end position="25"/>
    </location>
</feature>
<accession>A0A345YS69</accession>
<dbReference type="SUPFAM" id="SSF53850">
    <property type="entry name" value="Periplasmic binding protein-like II"/>
    <property type="match status" value="1"/>
</dbReference>
<proteinExistence type="predicted"/>
<dbReference type="PANTHER" id="PTHR43649">
    <property type="entry name" value="ARABINOSE-BINDING PROTEIN-RELATED"/>
    <property type="match status" value="1"/>
</dbReference>
<dbReference type="InterPro" id="IPR006311">
    <property type="entry name" value="TAT_signal"/>
</dbReference>
<gene>
    <name evidence="2" type="ORF">DWV08_14910</name>
    <name evidence="3" type="ORF">DXU92_09530</name>
</gene>
<evidence type="ECO:0000313" key="3">
    <source>
        <dbReference type="EMBL" id="RRR22486.1"/>
    </source>
</evidence>
<name>A0A345YS69_9MICO</name>
<evidence type="ECO:0000313" key="4">
    <source>
        <dbReference type="Proteomes" id="UP000254236"/>
    </source>
</evidence>
<dbReference type="EMBL" id="QSWH01000004">
    <property type="protein sequence ID" value="RRR22486.1"/>
    <property type="molecule type" value="Genomic_DNA"/>
</dbReference>
<keyword evidence="4" id="KW-1185">Reference proteome</keyword>
<dbReference type="InterPro" id="IPR006059">
    <property type="entry name" value="SBP"/>
</dbReference>
<evidence type="ECO:0000313" key="5">
    <source>
        <dbReference type="Proteomes" id="UP000282185"/>
    </source>
</evidence>
<dbReference type="RefSeq" id="WP_115414518.1">
    <property type="nucleotide sequence ID" value="NZ_CP031356.1"/>
</dbReference>
<dbReference type="Proteomes" id="UP000282185">
    <property type="component" value="Unassembled WGS sequence"/>
</dbReference>
<evidence type="ECO:0000313" key="2">
    <source>
        <dbReference type="EMBL" id="AXK46771.1"/>
    </source>
</evidence>
<dbReference type="AlphaFoldDB" id="A0A345YS69"/>
<protein>
    <submittedName>
        <fullName evidence="3">Extracellular solute-binding protein</fullName>
    </submittedName>
</protein>
<sequence>MRNFSLSRRSMLGATAGLSALTLGACGTAGPGSSSGGGGGASASYWALSGEPNETIYGDSVEAFNEGDQGTIDLTFFQNDAYKQKIRTAIGAGEAPTIIYGWGGGGLRTYAEESQVDDLTSWLDENAEYRDRFVESVWAAASVDEKVYALPQGATQPIILFQNTAVLEDIGAEAPETWDQLLDVVEKANSAGVAPISLAGQSRWTSMMWLEYLLDRIGGPDVFARIAAGDAEAWLDDSVIAMGEKVVELLDASAFADGFESMAADSNTDQALLWTDQAALMLHGGWTFGSMKASGGDFVSSGRLGYGPFPTIDGGAGELANLVGNPCNYLSVSSAASDEEKEVALAFLRDGAMSDQVATDLIASGSVPVIVGQEEALAASEDADYLQWVYTSLQDAPAFTQSWDQALQPTEAETLLVNIEQLFLGAIGPEQFAENMAAGKGA</sequence>
<keyword evidence="1" id="KW-0732">Signal</keyword>
<reference evidence="3 5" key="2">
    <citation type="submission" date="2018-08" db="EMBL/GenBank/DDBJ databases">
        <title>Brachybacterium saurashtrense DSM 23186.</title>
        <authorList>
            <person name="Li Y."/>
        </authorList>
    </citation>
    <scope>NUCLEOTIDE SEQUENCE [LARGE SCALE GENOMIC DNA]</scope>
    <source>
        <strain evidence="3 5">DSM 23186</strain>
    </source>
</reference>
<dbReference type="OrthoDB" id="8317736at2"/>
<reference evidence="2 4" key="1">
    <citation type="submission" date="2018-07" db="EMBL/GenBank/DDBJ databases">
        <title>Brachybacterium saurashtrense DSM 23186 genome sequence.</title>
        <authorList>
            <person name="Guo L."/>
        </authorList>
    </citation>
    <scope>NUCLEOTIDE SEQUENCE [LARGE SCALE GENOMIC DNA]</scope>
    <source>
        <strain evidence="2 4">DSM 23186</strain>
    </source>
</reference>
<evidence type="ECO:0000256" key="1">
    <source>
        <dbReference type="SAM" id="SignalP"/>
    </source>
</evidence>
<organism evidence="3 5">
    <name type="scientific">Brachybacterium saurashtrense</name>
    <dbReference type="NCBI Taxonomy" id="556288"/>
    <lineage>
        <taxon>Bacteria</taxon>
        <taxon>Bacillati</taxon>
        <taxon>Actinomycetota</taxon>
        <taxon>Actinomycetes</taxon>
        <taxon>Micrococcales</taxon>
        <taxon>Dermabacteraceae</taxon>
        <taxon>Brachybacterium</taxon>
    </lineage>
</organism>